<keyword evidence="1" id="KW-0378">Hydrolase</keyword>
<dbReference type="Gene3D" id="3.75.10.10">
    <property type="entry name" value="L-arginine/glycine Amidinotransferase, Chain A"/>
    <property type="match status" value="1"/>
</dbReference>
<dbReference type="EMBL" id="PPTF01000008">
    <property type="protein sequence ID" value="POB00357.1"/>
    <property type="molecule type" value="Genomic_DNA"/>
</dbReference>
<keyword evidence="3" id="KW-1185">Reference proteome</keyword>
<dbReference type="InterPro" id="IPR007466">
    <property type="entry name" value="Peptidyl-Arg-deiminase_porph"/>
</dbReference>
<dbReference type="Pfam" id="PF04371">
    <property type="entry name" value="PAD_porph"/>
    <property type="match status" value="1"/>
</dbReference>
<evidence type="ECO:0000256" key="1">
    <source>
        <dbReference type="ARBA" id="ARBA00022801"/>
    </source>
</evidence>
<dbReference type="GO" id="GO:0004668">
    <property type="term" value="F:protein-arginine deiminase activity"/>
    <property type="evidence" value="ECO:0007669"/>
    <property type="project" value="InterPro"/>
</dbReference>
<dbReference type="PANTHER" id="PTHR31377:SF0">
    <property type="entry name" value="AGMATINE DEIMINASE-RELATED"/>
    <property type="match status" value="1"/>
</dbReference>
<evidence type="ECO:0000313" key="2">
    <source>
        <dbReference type="EMBL" id="POB00357.1"/>
    </source>
</evidence>
<dbReference type="GO" id="GO:0047632">
    <property type="term" value="F:agmatine deiminase activity"/>
    <property type="evidence" value="ECO:0007669"/>
    <property type="project" value="TreeGrafter"/>
</dbReference>
<reference evidence="2 3" key="1">
    <citation type="submission" date="2018-01" db="EMBL/GenBank/DDBJ databases">
        <title>Genomic Sequence of Chromobacterium MWU13-2610 from wild cranberry bogs within the Cape Cod National Seashore.</title>
        <authorList>
            <person name="O'Hara-Hanley K."/>
            <person name="Soby S."/>
            <person name="Harrison A."/>
        </authorList>
    </citation>
    <scope>NUCLEOTIDE SEQUENCE [LARGE SCALE GENOMIC DNA]</scope>
    <source>
        <strain evidence="2 3">MWU13-2610</strain>
    </source>
</reference>
<sequence length="381" mass="40960">MNRRHFLRQTAWLSGCALLGGCLSDGRSSPASNPSPPAAAIRPARLQAAGWRMPDEGEPHAATWMAFGAQAAIWGDRLLQPAQRNLAQIARVIAQFEPVRMLAPAASLELARRLCGDGVQLIALPLDDIWMRDTGPVFVHDAQGQLAGAGFNFNGWGGKQEYGWDRAVASAVCERARVPLLKSSLILEGGALEVDGDGTAILAESCVLNPNRNPGMDKAACEAELKRLLGVDKVIWLPGIPGRDITDGHTDFYARFARPGVVIAGVDSDPSSFDHAVTQRHLAILRRATDAKGRRLQVVTLRGPDKVRPTYDSKSFAAGYVNFYVCNGAVIAPQFGDDDADGNCRDILREQFPNREIVQLNIDAIAAGGGGIHCVTQQQPA</sequence>
<dbReference type="PROSITE" id="PS51257">
    <property type="entry name" value="PROKAR_LIPOPROTEIN"/>
    <property type="match status" value="1"/>
</dbReference>
<accession>A0A2K4MTC0</accession>
<gene>
    <name evidence="2" type="ORF">C2134_01805</name>
</gene>
<dbReference type="Proteomes" id="UP000236416">
    <property type="component" value="Unassembled WGS sequence"/>
</dbReference>
<evidence type="ECO:0000313" key="3">
    <source>
        <dbReference type="Proteomes" id="UP000236416"/>
    </source>
</evidence>
<organism evidence="2 3">
    <name type="scientific">Chromobacterium sinusclupearum</name>
    <dbReference type="NCBI Taxonomy" id="2077146"/>
    <lineage>
        <taxon>Bacteria</taxon>
        <taxon>Pseudomonadati</taxon>
        <taxon>Pseudomonadota</taxon>
        <taxon>Betaproteobacteria</taxon>
        <taxon>Neisseriales</taxon>
        <taxon>Chromobacteriaceae</taxon>
        <taxon>Chromobacterium</taxon>
    </lineage>
</organism>
<dbReference type="PANTHER" id="PTHR31377">
    <property type="entry name" value="AGMATINE DEIMINASE-RELATED"/>
    <property type="match status" value="1"/>
</dbReference>
<dbReference type="GO" id="GO:0009446">
    <property type="term" value="P:putrescine biosynthetic process"/>
    <property type="evidence" value="ECO:0007669"/>
    <property type="project" value="InterPro"/>
</dbReference>
<protein>
    <submittedName>
        <fullName evidence="2">Agmatine deiminase</fullName>
    </submittedName>
</protein>
<dbReference type="AlphaFoldDB" id="A0A2K4MTC0"/>
<name>A0A2K4MTC0_9NEIS</name>
<dbReference type="SUPFAM" id="SSF55909">
    <property type="entry name" value="Pentein"/>
    <property type="match status" value="1"/>
</dbReference>
<comment type="caution">
    <text evidence="2">The sequence shown here is derived from an EMBL/GenBank/DDBJ whole genome shotgun (WGS) entry which is preliminary data.</text>
</comment>
<dbReference type="RefSeq" id="WP_103317069.1">
    <property type="nucleotide sequence ID" value="NZ_PPTF01000008.1"/>
</dbReference>
<proteinExistence type="predicted"/>